<feature type="region of interest" description="Disordered" evidence="1">
    <location>
        <begin position="599"/>
        <end position="646"/>
    </location>
</feature>
<evidence type="ECO:0000256" key="1">
    <source>
        <dbReference type="SAM" id="MobiDB-lite"/>
    </source>
</evidence>
<feature type="region of interest" description="Disordered" evidence="1">
    <location>
        <begin position="867"/>
        <end position="903"/>
    </location>
</feature>
<feature type="compositionally biased region" description="Low complexity" evidence="1">
    <location>
        <begin position="88"/>
        <end position="282"/>
    </location>
</feature>
<accession>A0A9W8NYY5</accession>
<reference evidence="3 4" key="1">
    <citation type="journal article" date="2023" name="Proc. Natl. Acad. Sci. U.S.A.">
        <title>A global phylogenomic analysis of the shiitake genus Lentinula.</title>
        <authorList>
            <person name="Sierra-Patev S."/>
            <person name="Min B."/>
            <person name="Naranjo-Ortiz M."/>
            <person name="Looney B."/>
            <person name="Konkel Z."/>
            <person name="Slot J.C."/>
            <person name="Sakamoto Y."/>
            <person name="Steenwyk J.L."/>
            <person name="Rokas A."/>
            <person name="Carro J."/>
            <person name="Camarero S."/>
            <person name="Ferreira P."/>
            <person name="Molpeceres G."/>
            <person name="Ruiz-Duenas F.J."/>
            <person name="Serrano A."/>
            <person name="Henrissat B."/>
            <person name="Drula E."/>
            <person name="Hughes K.W."/>
            <person name="Mata J.L."/>
            <person name="Ishikawa N.K."/>
            <person name="Vargas-Isla R."/>
            <person name="Ushijima S."/>
            <person name="Smith C.A."/>
            <person name="Donoghue J."/>
            <person name="Ahrendt S."/>
            <person name="Andreopoulos W."/>
            <person name="He G."/>
            <person name="LaButti K."/>
            <person name="Lipzen A."/>
            <person name="Ng V."/>
            <person name="Riley R."/>
            <person name="Sandor L."/>
            <person name="Barry K."/>
            <person name="Martinez A.T."/>
            <person name="Xiao Y."/>
            <person name="Gibbons J.G."/>
            <person name="Terashima K."/>
            <person name="Grigoriev I.V."/>
            <person name="Hibbett D."/>
        </authorList>
    </citation>
    <scope>NUCLEOTIDE SEQUENCE [LARGE SCALE GENOMIC DNA]</scope>
    <source>
        <strain evidence="3 4">TFB7810</strain>
    </source>
</reference>
<feature type="compositionally biased region" description="Polar residues" evidence="1">
    <location>
        <begin position="758"/>
        <end position="787"/>
    </location>
</feature>
<feature type="compositionally biased region" description="Polar residues" evidence="1">
    <location>
        <begin position="516"/>
        <end position="529"/>
    </location>
</feature>
<feature type="region of interest" description="Disordered" evidence="1">
    <location>
        <begin position="88"/>
        <end position="431"/>
    </location>
</feature>
<protein>
    <submittedName>
        <fullName evidence="3">Uncharacterized protein</fullName>
    </submittedName>
</protein>
<dbReference type="EMBL" id="JANVFU010000008">
    <property type="protein sequence ID" value="KAJ3743441.1"/>
    <property type="molecule type" value="Genomic_DNA"/>
</dbReference>
<keyword evidence="2" id="KW-0472">Membrane</keyword>
<feature type="region of interest" description="Disordered" evidence="1">
    <location>
        <begin position="758"/>
        <end position="841"/>
    </location>
</feature>
<keyword evidence="2" id="KW-0812">Transmembrane</keyword>
<comment type="caution">
    <text evidence="3">The sequence shown here is derived from an EMBL/GenBank/DDBJ whole genome shotgun (WGS) entry which is preliminary data.</text>
</comment>
<keyword evidence="4" id="KW-1185">Reference proteome</keyword>
<evidence type="ECO:0000256" key="2">
    <source>
        <dbReference type="SAM" id="Phobius"/>
    </source>
</evidence>
<feature type="transmembrane region" description="Helical" evidence="2">
    <location>
        <begin position="440"/>
        <end position="460"/>
    </location>
</feature>
<feature type="compositionally biased region" description="Polar residues" evidence="1">
    <location>
        <begin position="283"/>
        <end position="292"/>
    </location>
</feature>
<feature type="region of interest" description="Disordered" evidence="1">
    <location>
        <begin position="488"/>
        <end position="529"/>
    </location>
</feature>
<proteinExistence type="predicted"/>
<organism evidence="3 4">
    <name type="scientific">Lentinula detonsa</name>
    <dbReference type="NCBI Taxonomy" id="2804962"/>
    <lineage>
        <taxon>Eukaryota</taxon>
        <taxon>Fungi</taxon>
        <taxon>Dikarya</taxon>
        <taxon>Basidiomycota</taxon>
        <taxon>Agaricomycotina</taxon>
        <taxon>Agaricomycetes</taxon>
        <taxon>Agaricomycetidae</taxon>
        <taxon>Agaricales</taxon>
        <taxon>Marasmiineae</taxon>
        <taxon>Omphalotaceae</taxon>
        <taxon>Lentinula</taxon>
    </lineage>
</organism>
<feature type="compositionally biased region" description="Low complexity" evidence="1">
    <location>
        <begin position="293"/>
        <end position="429"/>
    </location>
</feature>
<feature type="compositionally biased region" description="Polar residues" evidence="1">
    <location>
        <begin position="800"/>
        <end position="839"/>
    </location>
</feature>
<feature type="compositionally biased region" description="Basic and acidic residues" evidence="1">
    <location>
        <begin position="503"/>
        <end position="514"/>
    </location>
</feature>
<feature type="compositionally biased region" description="Low complexity" evidence="1">
    <location>
        <begin position="618"/>
        <end position="631"/>
    </location>
</feature>
<feature type="compositionally biased region" description="Low complexity" evidence="1">
    <location>
        <begin position="884"/>
        <end position="897"/>
    </location>
</feature>
<feature type="compositionally biased region" description="Basic and acidic residues" evidence="1">
    <location>
        <begin position="607"/>
        <end position="617"/>
    </location>
</feature>
<dbReference type="Proteomes" id="UP001142393">
    <property type="component" value="Unassembled WGS sequence"/>
</dbReference>
<sequence>MNVNKGIILLRRLLALALLFPLFLSLRGVEGRILGLARTWKDRMSLCSMESLHSEDIHCLLPREAVGSSDSLVNAPLTFSLTTDSTFMSTTTTSTSSLTTTSSASSTAVPPLSSPTTSTRSVPSFTPTTTSTSSSITLPVTTTTSSFTSSSSSDTLTSSSKSMTASSKSSSSPSSTSTQSISSSTPAPSSTSTSSSTSVSSTSLSPTSVPVSTSGSGSTTTESQTVPSSSPSSTSPMTGTSMTATQSHTTTSSSSTPSSTPSATDTGSSSTPTPSHSLSSGTQSMTGTSLSPTSHTSSMIGTSSSGGSSTGMTISMTRSLSSVSGSQTMSHSSSSGTISSPSQSSQPTQTFSTTIGTTSPPVTTGPFSATTSRSSAPSTGAGTGTDGSSAFTGHETSTSGSTISSGQTSSAPSSSSSSAGPIGTGSSSGLSRHSNHLSTILPILLPLLLLLLLLSAFYLCRRKQLRRGMNVFGQRLELGETPEAWWRLGEPGNTDTSNIGHEAGSRTRDEEKQQYQRRGQNVDQTVPNSSEKRSVYAIAASIVGRVGVPAKPDNLSHGKDIDFPYSDEEKETLKDKFEGVTRTVGGPISTLAASVAKRKYLPMGRQNRSESGDRGQRPSEYASPPSSSSSPMPYPTPPSSRFSSRNHTPFPSLPFTFYRATNSSSRTDSISPVQDVPATASVTDTDISVSDQVSYMGSLSHSRLDPDDFETEIQVSGQQGYIPIMRTGTRVLADSSSSSISGMEYIPFMSRDTDLDSYMQTAPRTPSTRSLDLTRTHTSQSANSDMIVSSPPPPRCENASEISCISQNSRNTYHTQDTRNTGNSYGTQDTVETTSSLSFAQPKIIRTPASHGNDPVSKAETTEVPLVTSTFHYSPNPEDEDDIALGSSSRSSPGLASKNPFHPSNALFHPDPLYTSNQSYEKDVALNSFNRTLEWRRRAMAHADNTGQGPSLMEAVEVYFAPSNSNTDSSPGSPV</sequence>
<evidence type="ECO:0000313" key="4">
    <source>
        <dbReference type="Proteomes" id="UP001142393"/>
    </source>
</evidence>
<name>A0A9W8NYY5_9AGAR</name>
<gene>
    <name evidence="3" type="ORF">DFH05DRAFT_1209068</name>
</gene>
<evidence type="ECO:0000313" key="3">
    <source>
        <dbReference type="EMBL" id="KAJ3743441.1"/>
    </source>
</evidence>
<dbReference type="AlphaFoldDB" id="A0A9W8NYY5"/>
<keyword evidence="2" id="KW-1133">Transmembrane helix</keyword>